<name>A0A0X1L2F5_VIBCO</name>
<organism evidence="1">
    <name type="scientific">Vibrio cholerae (strain MO10)</name>
    <dbReference type="NCBI Taxonomy" id="345072"/>
    <lineage>
        <taxon>Bacteria</taxon>
        <taxon>Pseudomonadati</taxon>
        <taxon>Pseudomonadota</taxon>
        <taxon>Gammaproteobacteria</taxon>
        <taxon>Vibrionales</taxon>
        <taxon>Vibrionaceae</taxon>
        <taxon>Vibrio</taxon>
    </lineage>
</organism>
<evidence type="ECO:0000313" key="1">
    <source>
        <dbReference type="EMBL" id="EET24711.1"/>
    </source>
</evidence>
<accession>A0A0X1L2F5</accession>
<dbReference type="Proteomes" id="UP000004687">
    <property type="component" value="Unassembled WGS sequence"/>
</dbReference>
<proteinExistence type="predicted"/>
<dbReference type="HOGENOM" id="CLU_2940561_0_0_6"/>
<reference evidence="1" key="2">
    <citation type="submission" date="2008-07" db="EMBL/GenBank/DDBJ databases">
        <authorList>
            <consortium name="Broad Institute Genome Sequencing Platform"/>
            <person name="Colwell R."/>
            <person name="Grim C.J."/>
            <person name="Young S."/>
            <person name="Jaffe D."/>
            <person name="Gnerre S."/>
            <person name="Berlin A."/>
            <person name="Heiman D."/>
            <person name="Hepburn T."/>
            <person name="Shea T."/>
            <person name="Sykes S."/>
            <person name="Alvarado L."/>
            <person name="Kodira C."/>
            <person name="Heidelberg J."/>
            <person name="Lander E."/>
            <person name="Galagan J."/>
            <person name="Nusbaum C."/>
            <person name="Birren B."/>
        </authorList>
    </citation>
    <scope>NUCLEOTIDE SEQUENCE [LARGE SCALE GENOMIC DNA]</scope>
    <source>
        <strain evidence="1">MO10</strain>
    </source>
</reference>
<dbReference type="EMBL" id="DS990137">
    <property type="protein sequence ID" value="EET24711.1"/>
    <property type="molecule type" value="Genomic_DNA"/>
</dbReference>
<protein>
    <submittedName>
        <fullName evidence="1">Uncharacterized protein</fullName>
    </submittedName>
</protein>
<sequence length="60" mass="6560">MSAFCTSSSFTLAQASKFSLAEDSASECPIVAISFMLLHLELLNLGRELYCARINGGMRR</sequence>
<dbReference type="AlphaFoldDB" id="A0A0X1L2F5"/>
<gene>
    <name evidence="1" type="ORF">VchoM_02738</name>
</gene>
<reference evidence="1" key="1">
    <citation type="submission" date="2005-09" db="EMBL/GenBank/DDBJ databases">
        <title>Annotation of Vibrio cholerae MO10.</title>
        <authorList>
            <person name="Colwell R."/>
            <person name="Grim C.J."/>
            <person name="Young S."/>
            <person name="Jaffe D."/>
            <person name="Gnerre S."/>
            <person name="Berlin A."/>
            <person name="Heiman D."/>
            <person name="Hepburn T."/>
            <person name="Shea T."/>
            <person name="Sykes S."/>
            <person name="Yandava C."/>
            <person name="Alvarado L."/>
            <person name="Kodira C."/>
            <person name="Borodovsky M."/>
            <person name="Heidelberg J."/>
            <person name="Lander E."/>
            <person name="Galagan J."/>
            <person name="Nusbaum C."/>
            <person name="Birren B."/>
        </authorList>
    </citation>
    <scope>NUCLEOTIDE SEQUENCE [LARGE SCALE GENOMIC DNA]</scope>
    <source>
        <strain evidence="1">MO10</strain>
    </source>
</reference>